<dbReference type="PANTHER" id="PTHR46268:SF24">
    <property type="entry name" value="UNIVERSAL STRESS PROTEIN"/>
    <property type="match status" value="1"/>
</dbReference>
<dbReference type="eggNOG" id="arCOG02053">
    <property type="taxonomic scope" value="Archaea"/>
</dbReference>
<dbReference type="InterPro" id="IPR014729">
    <property type="entry name" value="Rossmann-like_a/b/a_fold"/>
</dbReference>
<keyword evidence="4" id="KW-1185">Reference proteome</keyword>
<dbReference type="Proteomes" id="UP000019024">
    <property type="component" value="Plasmid unnamed4"/>
</dbReference>
<dbReference type="PANTHER" id="PTHR46268">
    <property type="entry name" value="STRESS RESPONSE PROTEIN NHAX"/>
    <property type="match status" value="1"/>
</dbReference>
<dbReference type="HOGENOM" id="CLU_049301_11_4_2"/>
<sequence>MSARLQLAFMTVLVAYDNSGPAQKALQWAIDEHPSEEIVLLRIIEAAGGSTSAGINLAQEKLMELQEQKQDEISEEATNVIEDDDIDIRTETAIGDPAREIVEFAEENDVDHILVGSHGRSGVSRVLLGSVAEKVVRRASVPVTVVR</sequence>
<gene>
    <name evidence="3" type="ORF">HALLA_20690</name>
</gene>
<dbReference type="Pfam" id="PF00582">
    <property type="entry name" value="Usp"/>
    <property type="match status" value="1"/>
</dbReference>
<geneLocation type="plasmid" evidence="4">
    <name>3</name>
</geneLocation>
<feature type="domain" description="UspA" evidence="2">
    <location>
        <begin position="9"/>
        <end position="147"/>
    </location>
</feature>
<proteinExistence type="inferred from homology"/>
<dbReference type="InterPro" id="IPR006015">
    <property type="entry name" value="Universal_stress_UspA"/>
</dbReference>
<dbReference type="CDD" id="cd23659">
    <property type="entry name" value="USP_At3g01520-like"/>
    <property type="match status" value="1"/>
</dbReference>
<dbReference type="KEGG" id="hlr:HALLA_20690"/>
<reference evidence="3 4" key="1">
    <citation type="submission" date="2014-01" db="EMBL/GenBank/DDBJ databases">
        <authorList>
            <consortium name="DOE Joint Genome Institute"/>
            <person name="Anderson I."/>
            <person name="Huntemann M."/>
            <person name="Han J."/>
            <person name="Chen A."/>
            <person name="Kyrpides N."/>
            <person name="Mavromatis K."/>
            <person name="Markowitz V."/>
            <person name="Palaniappan K."/>
            <person name="Ivanova N."/>
            <person name="Schaumberg A."/>
            <person name="Pati A."/>
            <person name="Liolios K."/>
            <person name="Nordberg H.P."/>
            <person name="Cantor M.N."/>
            <person name="Hua S.X."/>
            <person name="Woyke T."/>
        </authorList>
    </citation>
    <scope>NUCLEOTIDE SEQUENCE [LARGE SCALE GENOMIC DNA]</scope>
    <source>
        <strain evidence="3 4">XH-48</strain>
        <plasmid evidence="4">3</plasmid>
    </source>
</reference>
<accession>W0JZE7</accession>
<comment type="similarity">
    <text evidence="1">Belongs to the universal stress protein A family.</text>
</comment>
<dbReference type="PATRIC" id="fig|797299.3.peg.4000"/>
<evidence type="ECO:0000313" key="4">
    <source>
        <dbReference type="Proteomes" id="UP000019024"/>
    </source>
</evidence>
<evidence type="ECO:0000256" key="1">
    <source>
        <dbReference type="ARBA" id="ARBA00008791"/>
    </source>
</evidence>
<dbReference type="EMBL" id="CP007059">
    <property type="protein sequence ID" value="AHG02323.1"/>
    <property type="molecule type" value="Genomic_DNA"/>
</dbReference>
<dbReference type="SUPFAM" id="SSF52402">
    <property type="entry name" value="Adenine nucleotide alpha hydrolases-like"/>
    <property type="match status" value="1"/>
</dbReference>
<evidence type="ECO:0000259" key="2">
    <source>
        <dbReference type="Pfam" id="PF00582"/>
    </source>
</evidence>
<dbReference type="InterPro" id="IPR006016">
    <property type="entry name" value="UspA"/>
</dbReference>
<evidence type="ECO:0000313" key="3">
    <source>
        <dbReference type="EMBL" id="AHG02323.1"/>
    </source>
</evidence>
<name>W0JZE7_9EURY</name>
<dbReference type="AlphaFoldDB" id="W0JZE7"/>
<dbReference type="Gene3D" id="3.40.50.620">
    <property type="entry name" value="HUPs"/>
    <property type="match status" value="1"/>
</dbReference>
<protein>
    <submittedName>
        <fullName evidence="3">Universal stress protein UspA</fullName>
    </submittedName>
</protein>
<dbReference type="PRINTS" id="PR01438">
    <property type="entry name" value="UNVRSLSTRESS"/>
</dbReference>
<keyword evidence="3" id="KW-0614">Plasmid</keyword>
<organism evidence="3 4">
    <name type="scientific">Halostagnicola larsenii XH-48</name>
    <dbReference type="NCBI Taxonomy" id="797299"/>
    <lineage>
        <taxon>Archaea</taxon>
        <taxon>Methanobacteriati</taxon>
        <taxon>Methanobacteriota</taxon>
        <taxon>Stenosarchaea group</taxon>
        <taxon>Halobacteria</taxon>
        <taxon>Halobacteriales</taxon>
        <taxon>Natrialbaceae</taxon>
        <taxon>Halostagnicola</taxon>
    </lineage>
</organism>